<dbReference type="InterPro" id="IPR012310">
    <property type="entry name" value="DNA_ligase_ATP-dep_cent"/>
</dbReference>
<dbReference type="PANTHER" id="PTHR45674:SF4">
    <property type="entry name" value="DNA LIGASE 1"/>
    <property type="match status" value="1"/>
</dbReference>
<reference evidence="9 10" key="1">
    <citation type="journal article" date="2019" name="Nat. Plants">
        <title>Stout camphor tree genome fills gaps in understanding of flowering plant genome evolution.</title>
        <authorList>
            <person name="Chaw S.M."/>
            <person name="Liu Y.C."/>
            <person name="Wu Y.W."/>
            <person name="Wang H.Y."/>
            <person name="Lin C.I."/>
            <person name="Wu C.S."/>
            <person name="Ke H.M."/>
            <person name="Chang L.Y."/>
            <person name="Hsu C.Y."/>
            <person name="Yang H.T."/>
            <person name="Sudianto E."/>
            <person name="Hsu M.H."/>
            <person name="Wu K.P."/>
            <person name="Wang L.N."/>
            <person name="Leebens-Mack J.H."/>
            <person name="Tsai I.J."/>
        </authorList>
    </citation>
    <scope>NUCLEOTIDE SEQUENCE [LARGE SCALE GENOMIC DNA]</scope>
    <source>
        <strain evidence="10">cv. Chaw 1501</strain>
        <tissue evidence="9">Young leaves</tissue>
    </source>
</reference>
<keyword evidence="5" id="KW-0067">ATP-binding</keyword>
<evidence type="ECO:0000256" key="6">
    <source>
        <dbReference type="ARBA" id="ARBA00023172"/>
    </source>
</evidence>
<sequence length="144" mass="16176">MVALLISVYANVQAVSVGNAAKIIKQVYSVLPIYDKIVSALLQDGVWNLPEKCTFTLGVPIGPMLAKPTKGVTEILDKFQDTEFTCEYKYDGERAQIHYMEDGSVEIYSRNAERNTGKYPDVVSSVSRYANLEQSLFLFHFLQL</sequence>
<keyword evidence="10" id="KW-1185">Reference proteome</keyword>
<keyword evidence="7" id="KW-0234">DNA repair</keyword>
<dbReference type="Gene3D" id="3.30.470.30">
    <property type="entry name" value="DNA ligase/mRNA capping enzyme"/>
    <property type="match status" value="1"/>
</dbReference>
<dbReference type="EMBL" id="QPKB01000003">
    <property type="protein sequence ID" value="RWR80084.1"/>
    <property type="molecule type" value="Genomic_DNA"/>
</dbReference>
<dbReference type="AlphaFoldDB" id="A0A3S3MPH5"/>
<dbReference type="GO" id="GO:0005524">
    <property type="term" value="F:ATP binding"/>
    <property type="evidence" value="ECO:0007669"/>
    <property type="project" value="UniProtKB-KW"/>
</dbReference>
<dbReference type="PROSITE" id="PS00697">
    <property type="entry name" value="DNA_LIGASE_A1"/>
    <property type="match status" value="1"/>
</dbReference>
<evidence type="ECO:0000256" key="2">
    <source>
        <dbReference type="ARBA" id="ARBA00022598"/>
    </source>
</evidence>
<keyword evidence="3" id="KW-0547">Nucleotide-binding</keyword>
<dbReference type="InterPro" id="IPR036599">
    <property type="entry name" value="DNA_ligase_N_sf"/>
</dbReference>
<dbReference type="GO" id="GO:0005739">
    <property type="term" value="C:mitochondrion"/>
    <property type="evidence" value="ECO:0007669"/>
    <property type="project" value="TreeGrafter"/>
</dbReference>
<dbReference type="GO" id="GO:0005634">
    <property type="term" value="C:nucleus"/>
    <property type="evidence" value="ECO:0007669"/>
    <property type="project" value="TreeGrafter"/>
</dbReference>
<keyword evidence="2 9" id="KW-0436">Ligase</keyword>
<evidence type="ECO:0000256" key="5">
    <source>
        <dbReference type="ARBA" id="ARBA00022840"/>
    </source>
</evidence>
<dbReference type="OrthoDB" id="206088at2759"/>
<dbReference type="Pfam" id="PF01068">
    <property type="entry name" value="DNA_ligase_A_M"/>
    <property type="match status" value="1"/>
</dbReference>
<organism evidence="9 10">
    <name type="scientific">Cinnamomum micranthum f. kanehirae</name>
    <dbReference type="NCBI Taxonomy" id="337451"/>
    <lineage>
        <taxon>Eukaryota</taxon>
        <taxon>Viridiplantae</taxon>
        <taxon>Streptophyta</taxon>
        <taxon>Embryophyta</taxon>
        <taxon>Tracheophyta</taxon>
        <taxon>Spermatophyta</taxon>
        <taxon>Magnoliopsida</taxon>
        <taxon>Magnoliidae</taxon>
        <taxon>Laurales</taxon>
        <taxon>Lauraceae</taxon>
        <taxon>Cinnamomum</taxon>
    </lineage>
</organism>
<dbReference type="GO" id="GO:0003910">
    <property type="term" value="F:DNA ligase (ATP) activity"/>
    <property type="evidence" value="ECO:0007669"/>
    <property type="project" value="InterPro"/>
</dbReference>
<proteinExistence type="inferred from homology"/>
<dbReference type="GO" id="GO:0003677">
    <property type="term" value="F:DNA binding"/>
    <property type="evidence" value="ECO:0007669"/>
    <property type="project" value="InterPro"/>
</dbReference>
<keyword evidence="4" id="KW-0227">DNA damage</keyword>
<evidence type="ECO:0000256" key="7">
    <source>
        <dbReference type="ARBA" id="ARBA00023204"/>
    </source>
</evidence>
<dbReference type="SUPFAM" id="SSF56091">
    <property type="entry name" value="DNA ligase/mRNA capping enzyme, catalytic domain"/>
    <property type="match status" value="1"/>
</dbReference>
<evidence type="ECO:0000256" key="3">
    <source>
        <dbReference type="ARBA" id="ARBA00022741"/>
    </source>
</evidence>
<dbReference type="InterPro" id="IPR050191">
    <property type="entry name" value="ATP-dep_DNA_ligase"/>
</dbReference>
<protein>
    <submittedName>
        <fullName evidence="9">DNA ligase 1</fullName>
    </submittedName>
</protein>
<evidence type="ECO:0000313" key="9">
    <source>
        <dbReference type="EMBL" id="RWR80084.1"/>
    </source>
</evidence>
<keyword evidence="6" id="KW-0233">DNA recombination</keyword>
<dbReference type="PANTHER" id="PTHR45674">
    <property type="entry name" value="DNA LIGASE 1/3 FAMILY MEMBER"/>
    <property type="match status" value="1"/>
</dbReference>
<evidence type="ECO:0000313" key="10">
    <source>
        <dbReference type="Proteomes" id="UP000283530"/>
    </source>
</evidence>
<dbReference type="GO" id="GO:0006281">
    <property type="term" value="P:DNA repair"/>
    <property type="evidence" value="ECO:0007669"/>
    <property type="project" value="UniProtKB-KW"/>
</dbReference>
<evidence type="ECO:0000256" key="4">
    <source>
        <dbReference type="ARBA" id="ARBA00022763"/>
    </source>
</evidence>
<dbReference type="GO" id="GO:0006310">
    <property type="term" value="P:DNA recombination"/>
    <property type="evidence" value="ECO:0007669"/>
    <property type="project" value="UniProtKB-KW"/>
</dbReference>
<comment type="similarity">
    <text evidence="1">Belongs to the ATP-dependent DNA ligase family.</text>
</comment>
<name>A0A3S3MPH5_9MAGN</name>
<evidence type="ECO:0000259" key="8">
    <source>
        <dbReference type="Pfam" id="PF01068"/>
    </source>
</evidence>
<feature type="domain" description="ATP-dependent DNA ligase family profile" evidence="8">
    <location>
        <begin position="63"/>
        <end position="131"/>
    </location>
</feature>
<dbReference type="InterPro" id="IPR016059">
    <property type="entry name" value="DNA_ligase_ATP-dep_CS"/>
</dbReference>
<gene>
    <name evidence="9" type="ORF">CKAN_00870000</name>
</gene>
<comment type="caution">
    <text evidence="9">The sequence shown here is derived from an EMBL/GenBank/DDBJ whole genome shotgun (WGS) entry which is preliminary data.</text>
</comment>
<accession>A0A3S3MPH5</accession>
<dbReference type="Gene3D" id="1.10.3260.10">
    <property type="entry name" value="DNA ligase, ATP-dependent, N-terminal domain"/>
    <property type="match status" value="1"/>
</dbReference>
<dbReference type="STRING" id="337451.A0A3S3MPH5"/>
<dbReference type="Proteomes" id="UP000283530">
    <property type="component" value="Unassembled WGS sequence"/>
</dbReference>
<dbReference type="GO" id="GO:0006273">
    <property type="term" value="P:lagging strand elongation"/>
    <property type="evidence" value="ECO:0007669"/>
    <property type="project" value="TreeGrafter"/>
</dbReference>
<evidence type="ECO:0000256" key="1">
    <source>
        <dbReference type="ARBA" id="ARBA00007572"/>
    </source>
</evidence>